<dbReference type="OrthoDB" id="6132182at2759"/>
<gene>
    <name evidence="1" type="ORF">PHMEG_00037515</name>
</gene>
<protein>
    <submittedName>
        <fullName evidence="1">Uncharacterized protein</fullName>
    </submittedName>
</protein>
<dbReference type="STRING" id="4795.A0A225UJT3"/>
<dbReference type="AlphaFoldDB" id="A0A225UJT3"/>
<feature type="non-terminal residue" evidence="1">
    <location>
        <position position="1"/>
    </location>
</feature>
<proteinExistence type="predicted"/>
<keyword evidence="2" id="KW-1185">Reference proteome</keyword>
<dbReference type="Proteomes" id="UP000198211">
    <property type="component" value="Unassembled WGS sequence"/>
</dbReference>
<evidence type="ECO:0000313" key="2">
    <source>
        <dbReference type="Proteomes" id="UP000198211"/>
    </source>
</evidence>
<reference evidence="2" key="1">
    <citation type="submission" date="2017-03" db="EMBL/GenBank/DDBJ databases">
        <title>Phytopthora megakarya and P. palmivora, two closely related causual agents of cacao black pod achieved similar genome size and gene model numbers by different mechanisms.</title>
        <authorList>
            <person name="Ali S."/>
            <person name="Shao J."/>
            <person name="Larry D.J."/>
            <person name="Kronmiller B."/>
            <person name="Shen D."/>
            <person name="Strem M.D."/>
            <person name="Melnick R.L."/>
            <person name="Guiltinan M.J."/>
            <person name="Tyler B.M."/>
            <person name="Meinhardt L.W."/>
            <person name="Bailey B.A."/>
        </authorList>
    </citation>
    <scope>NUCLEOTIDE SEQUENCE [LARGE SCALE GENOMIC DNA]</scope>
    <source>
        <strain evidence="2">zdho120</strain>
    </source>
</reference>
<evidence type="ECO:0000313" key="1">
    <source>
        <dbReference type="EMBL" id="OWY93181.1"/>
    </source>
</evidence>
<accession>A0A225UJT3</accession>
<comment type="caution">
    <text evidence="1">The sequence shown here is derived from an EMBL/GenBank/DDBJ whole genome shotgun (WGS) entry which is preliminary data.</text>
</comment>
<dbReference type="EMBL" id="NBNE01016559">
    <property type="protein sequence ID" value="OWY93181.1"/>
    <property type="molecule type" value="Genomic_DNA"/>
</dbReference>
<organism evidence="1 2">
    <name type="scientific">Phytophthora megakarya</name>
    <dbReference type="NCBI Taxonomy" id="4795"/>
    <lineage>
        <taxon>Eukaryota</taxon>
        <taxon>Sar</taxon>
        <taxon>Stramenopiles</taxon>
        <taxon>Oomycota</taxon>
        <taxon>Peronosporomycetes</taxon>
        <taxon>Peronosporales</taxon>
        <taxon>Peronosporaceae</taxon>
        <taxon>Phytophthora</taxon>
    </lineage>
</organism>
<sequence length="158" mass="17645">SGGLANMYQNCWDSNTLSAVSLLADEKQDVEARKKAKDPLVPTISEGTEEDDLVKLWQVALFETAHIVGYTDWAANEQVEMITCAHHAECIGSVDDYSDLYRANFGIKGHTRCFTIMQDLEAGTRVIGIPMWREISRRFVPCPPQDDDDSTDSDKAVM</sequence>
<name>A0A225UJT3_9STRA</name>